<evidence type="ECO:0000313" key="2">
    <source>
        <dbReference type="EMBL" id="OAF06887.1"/>
    </source>
</evidence>
<dbReference type="GO" id="GO:0051537">
    <property type="term" value="F:2 iron, 2 sulfur cluster binding"/>
    <property type="evidence" value="ECO:0007669"/>
    <property type="project" value="TreeGrafter"/>
</dbReference>
<dbReference type="InterPro" id="IPR000361">
    <property type="entry name" value="ATAP_core_dom"/>
</dbReference>
<dbReference type="Gene3D" id="2.60.300.12">
    <property type="entry name" value="HesB-like domain"/>
    <property type="match status" value="1"/>
</dbReference>
<dbReference type="Pfam" id="PF01521">
    <property type="entry name" value="Fe-S_biosyn"/>
    <property type="match status" value="1"/>
</dbReference>
<dbReference type="Proteomes" id="UP000076959">
    <property type="component" value="Unassembled WGS sequence"/>
</dbReference>
<dbReference type="STRING" id="1505087.AYJ54_18875"/>
<dbReference type="PANTHER" id="PTHR43011">
    <property type="entry name" value="IRON-SULFUR CLUSTER ASSEMBLY 2 HOMOLOG, MITOCHONDRIAL"/>
    <property type="match status" value="1"/>
</dbReference>
<feature type="domain" description="Core" evidence="1">
    <location>
        <begin position="2"/>
        <end position="103"/>
    </location>
</feature>
<accession>A0A176YJ64</accession>
<dbReference type="InterPro" id="IPR017870">
    <property type="entry name" value="FeS_cluster_insertion_CS"/>
</dbReference>
<dbReference type="GO" id="GO:0051539">
    <property type="term" value="F:4 iron, 4 sulfur cluster binding"/>
    <property type="evidence" value="ECO:0007669"/>
    <property type="project" value="TreeGrafter"/>
</dbReference>
<dbReference type="PROSITE" id="PS01152">
    <property type="entry name" value="HESB"/>
    <property type="match status" value="1"/>
</dbReference>
<keyword evidence="3" id="KW-1185">Reference proteome</keyword>
<dbReference type="GO" id="GO:0016226">
    <property type="term" value="P:iron-sulfur cluster assembly"/>
    <property type="evidence" value="ECO:0007669"/>
    <property type="project" value="InterPro"/>
</dbReference>
<comment type="caution">
    <text evidence="2">The sequence shown here is derived from an EMBL/GenBank/DDBJ whole genome shotgun (WGS) entry which is preliminary data.</text>
</comment>
<sequence>MINLTENAVNAVKSAIAAKGVPSRGLRIMVEAGGCSGFKYTMGLAEAAEPDDSIVERDGIKVFVDNASREHLAGTTIDFAVTLEGSGFTFDNPNANSHCSCGKSFS</sequence>
<protein>
    <recommendedName>
        <fullName evidence="1">Core domain-containing protein</fullName>
    </recommendedName>
</protein>
<name>A0A176YJ64_9BRAD</name>
<dbReference type="GO" id="GO:0005506">
    <property type="term" value="F:iron ion binding"/>
    <property type="evidence" value="ECO:0007669"/>
    <property type="project" value="TreeGrafter"/>
</dbReference>
<proteinExistence type="predicted"/>
<reference evidence="2 3" key="1">
    <citation type="submission" date="2016-03" db="EMBL/GenBank/DDBJ databases">
        <title>Draft Genome Sequence of the Strain BR 10245 (Bradyrhizobium sp.) isolated from nodules of Centrolobium paraense.</title>
        <authorList>
            <person name="Simoes-Araujo J.L.Sr."/>
            <person name="Barauna A.C."/>
            <person name="Silva K."/>
            <person name="Zilli J.E."/>
        </authorList>
    </citation>
    <scope>NUCLEOTIDE SEQUENCE [LARGE SCALE GENOMIC DNA]</scope>
    <source>
        <strain evidence="2 3">BR 10245</strain>
    </source>
</reference>
<dbReference type="OrthoDB" id="9801228at2"/>
<gene>
    <name evidence="2" type="ORF">AYJ54_18875</name>
</gene>
<evidence type="ECO:0000313" key="3">
    <source>
        <dbReference type="Proteomes" id="UP000076959"/>
    </source>
</evidence>
<organism evidence="2 3">
    <name type="scientific">Bradyrhizobium centrolobii</name>
    <dbReference type="NCBI Taxonomy" id="1505087"/>
    <lineage>
        <taxon>Bacteria</taxon>
        <taxon>Pseudomonadati</taxon>
        <taxon>Pseudomonadota</taxon>
        <taxon>Alphaproteobacteria</taxon>
        <taxon>Hyphomicrobiales</taxon>
        <taxon>Nitrobacteraceae</taxon>
        <taxon>Bradyrhizobium</taxon>
    </lineage>
</organism>
<evidence type="ECO:0000259" key="1">
    <source>
        <dbReference type="Pfam" id="PF01521"/>
    </source>
</evidence>
<dbReference type="RefSeq" id="WP_063677057.1">
    <property type="nucleotide sequence ID" value="NZ_LUUB01000073.1"/>
</dbReference>
<dbReference type="EMBL" id="LUUB01000073">
    <property type="protein sequence ID" value="OAF06887.1"/>
    <property type="molecule type" value="Genomic_DNA"/>
</dbReference>
<dbReference type="AlphaFoldDB" id="A0A176YJ64"/>
<dbReference type="InterPro" id="IPR035903">
    <property type="entry name" value="HesB-like_dom_sf"/>
</dbReference>
<dbReference type="SUPFAM" id="SSF89360">
    <property type="entry name" value="HesB-like domain"/>
    <property type="match status" value="1"/>
</dbReference>
<dbReference type="PANTHER" id="PTHR43011:SF1">
    <property type="entry name" value="IRON-SULFUR CLUSTER ASSEMBLY 2 HOMOLOG, MITOCHONDRIAL"/>
    <property type="match status" value="1"/>
</dbReference>
<dbReference type="InterPro" id="IPR016092">
    <property type="entry name" value="ATAP"/>
</dbReference>
<dbReference type="NCBIfam" id="TIGR00049">
    <property type="entry name" value="iron-sulfur cluster assembly accessory protein"/>
    <property type="match status" value="1"/>
</dbReference>